<dbReference type="AlphaFoldDB" id="A0AAJ0GF04"/>
<dbReference type="GO" id="GO:0005525">
    <property type="term" value="F:GTP binding"/>
    <property type="evidence" value="ECO:0007669"/>
    <property type="project" value="InterPro"/>
</dbReference>
<evidence type="ECO:0000313" key="3">
    <source>
        <dbReference type="EMBL" id="KAK3056266.1"/>
    </source>
</evidence>
<dbReference type="Pfam" id="PF09994">
    <property type="entry name" value="T6SS_Tle1-like_cat"/>
    <property type="match status" value="1"/>
</dbReference>
<dbReference type="InterPro" id="IPR006073">
    <property type="entry name" value="GTP-bd"/>
</dbReference>
<keyword evidence="4" id="KW-1185">Reference proteome</keyword>
<dbReference type="Proteomes" id="UP001271007">
    <property type="component" value="Unassembled WGS sequence"/>
</dbReference>
<protein>
    <submittedName>
        <fullName evidence="3">Uncharacterized protein</fullName>
    </submittedName>
</protein>
<evidence type="ECO:0000259" key="2">
    <source>
        <dbReference type="Pfam" id="PF09994"/>
    </source>
</evidence>
<evidence type="ECO:0000313" key="4">
    <source>
        <dbReference type="Proteomes" id="UP001271007"/>
    </source>
</evidence>
<proteinExistence type="predicted"/>
<dbReference type="EMBL" id="JAWDJX010000006">
    <property type="protein sequence ID" value="KAK3056266.1"/>
    <property type="molecule type" value="Genomic_DNA"/>
</dbReference>
<dbReference type="Pfam" id="PF01926">
    <property type="entry name" value="MMR_HSR1"/>
    <property type="match status" value="1"/>
</dbReference>
<dbReference type="Gene3D" id="3.40.50.300">
    <property type="entry name" value="P-loop containing nucleotide triphosphate hydrolases"/>
    <property type="match status" value="1"/>
</dbReference>
<dbReference type="PANTHER" id="PTHR33840:SF1">
    <property type="entry name" value="TLE1 PHOSPHOLIPASE DOMAIN-CONTAINING PROTEIN"/>
    <property type="match status" value="1"/>
</dbReference>
<sequence>MSGAPPTRLIVCVDGESNTGAGKNKPSLTNIQRLHASISRGNCKSSSNGTTFNQVVQYFPGLGSADDAFSKDRLLGGSVYSKQIQEVYESCSRLNGSKDEVWLFGFSRGAYVVRAVAGLLHNVGAIASAGEPEFGRDYKKLVKEADRGGSTLSLKTASTFSLALSPISTIASNTSVNLRDAPQIRFVGVFDTIRALRDNSPFDTTFNGSIQHLRHAVALHEDRKALAPEFLFPDDFYRTALKDKGRSFIQAHFIGTHNDMGGTARTAGLALYPLQWMLLESRQCGLFLALFDGGLGEATGMGDPLAAVFPKAGRAGHDDCIWINVTSNGIVTTMEDIREVHESTRSSTDDYGVKLGSRFGSIRHKKAREAFDANGTLRGFCDWAPQGTIVHPSVYLLIDENISVAMENKEVKLQRNLESWREKMLGLDKVGMVNEHWQVNLGDVIDDSPNPGAIRVLVCGNTGVGKSTLINKTFGVSVTTSQDRTRGIHDVREEITFEGRPDLILHDSGGFEAGADEEFVAIEEFLKEKSNAVDVMDRLHVIWFCIDINSPRTLQTATEKLFKAVSQYAHETPIVVVATKKDDFVDIQFSARRKAMKKEGLCFDEEACEQFAEQQLQERVDTIRNEMQTVPGGRLDACVAISQDDDESIKELSMATSRCFSTDKVRLLYIRAQVARIDLKIDLALGDLMRRYKNLIRSATGTSFAAGGSTINKNVATRNLTNAIVNCFGLPTVSGTAAIDALKANVWNHLGSNVALALADTFQAIGMTGTVFAAGIPAWAVTGAINATYVVPIICRLFLITGCDLILVLARSFKEVTFRASGQPNAKDVNSAARIYKLRGYAQHVHHRVKKLVPRRNLAASYKVETITRGIDEMFTEYKDKLMDGVELPIKIKGVKLDGDVDDDDTSTIGDSSLGGDLQDLQDRCDAKYAPTTPTQPEMEGDTPLVEMDATKPIVELPGDNKHAQLVELPADSEFGKIAELPAETKFSSHDDAITEKRWWEMQGRASGGGL</sequence>
<dbReference type="PANTHER" id="PTHR33840">
    <property type="match status" value="1"/>
</dbReference>
<accession>A0AAJ0GF04</accession>
<dbReference type="InterPro" id="IPR018712">
    <property type="entry name" value="Tle1-like_cat"/>
</dbReference>
<organism evidence="3 4">
    <name type="scientific">Extremus antarcticus</name>
    <dbReference type="NCBI Taxonomy" id="702011"/>
    <lineage>
        <taxon>Eukaryota</taxon>
        <taxon>Fungi</taxon>
        <taxon>Dikarya</taxon>
        <taxon>Ascomycota</taxon>
        <taxon>Pezizomycotina</taxon>
        <taxon>Dothideomycetes</taxon>
        <taxon>Dothideomycetidae</taxon>
        <taxon>Mycosphaerellales</taxon>
        <taxon>Extremaceae</taxon>
        <taxon>Extremus</taxon>
    </lineage>
</organism>
<name>A0AAJ0GF04_9PEZI</name>
<feature type="domain" description="G" evidence="1">
    <location>
        <begin position="455"/>
        <end position="580"/>
    </location>
</feature>
<feature type="domain" description="T6SS Phospholipase effector Tle1-like catalytic" evidence="2">
    <location>
        <begin position="8"/>
        <end position="278"/>
    </location>
</feature>
<dbReference type="CDD" id="cd00882">
    <property type="entry name" value="Ras_like_GTPase"/>
    <property type="match status" value="1"/>
</dbReference>
<comment type="caution">
    <text evidence="3">The sequence shown here is derived from an EMBL/GenBank/DDBJ whole genome shotgun (WGS) entry which is preliminary data.</text>
</comment>
<dbReference type="InterPro" id="IPR027417">
    <property type="entry name" value="P-loop_NTPase"/>
</dbReference>
<evidence type="ECO:0000259" key="1">
    <source>
        <dbReference type="Pfam" id="PF01926"/>
    </source>
</evidence>
<dbReference type="SUPFAM" id="SSF52540">
    <property type="entry name" value="P-loop containing nucleoside triphosphate hydrolases"/>
    <property type="match status" value="1"/>
</dbReference>
<gene>
    <name evidence="3" type="ORF">LTR09_002773</name>
</gene>
<reference evidence="3" key="1">
    <citation type="submission" date="2023-04" db="EMBL/GenBank/DDBJ databases">
        <title>Black Yeasts Isolated from many extreme environments.</title>
        <authorList>
            <person name="Coleine C."/>
            <person name="Stajich J.E."/>
            <person name="Selbmann L."/>
        </authorList>
    </citation>
    <scope>NUCLEOTIDE SEQUENCE</scope>
    <source>
        <strain evidence="3">CCFEE 5312</strain>
    </source>
</reference>